<keyword evidence="7" id="KW-0547">Nucleotide-binding</keyword>
<keyword evidence="9 15" id="KW-0067">ATP-binding</keyword>
<evidence type="ECO:0000256" key="3">
    <source>
        <dbReference type="ARBA" id="ARBA00012438"/>
    </source>
</evidence>
<dbReference type="InterPro" id="IPR011123">
    <property type="entry name" value="Y_Y_Y"/>
</dbReference>
<dbReference type="GO" id="GO:0016020">
    <property type="term" value="C:membrane"/>
    <property type="evidence" value="ECO:0007669"/>
    <property type="project" value="UniProtKB-SubCell"/>
</dbReference>
<dbReference type="RefSeq" id="WP_330931610.1">
    <property type="nucleotide sequence ID" value="NZ_CP119075.1"/>
</dbReference>
<dbReference type="InterPro" id="IPR036890">
    <property type="entry name" value="HATPase_C_sf"/>
</dbReference>
<dbReference type="Pfam" id="PF00512">
    <property type="entry name" value="HisKA"/>
    <property type="match status" value="1"/>
</dbReference>
<sequence length="1278" mass="141021">MAWVLFGSMPMRANLLDVESGRPIMRDFRPTEYLGHPQIFDITAGTDGFIYLANVQGILQFDGVRWMHHSAPLTYTYRIAATPDGRVWSSGMDHLGYYLATPGELKMTYHSVLDELPPELRSVGRDGSVREHLGDPYLSTPNGLVRYRENDLRIWPSAEPGEGEELIKAGDELYWISAHDQLVQIVGDELITVARDADILAGRRPFAVPREGADPLWVVGERGVFELDKTTQSFRRVDGALDALVKTTRVNAALNLGDGSIAVATSQRGLVIALLDGSRVRRLDRENGLADNAVLSLFIDPTGGLWAGLNSGAVRIDFRSAVTIFDETNGPTPGTIDGWYRYHGDVYAGAFDGLYRLQPPHAQTGDSAHFTRIVSDLTNVFAFSTIDDQLIFSSAAGLHRLLPDDQHELLIDLSKSQPKMLVPSKFHPGRYFIAGQDGFFVVERTEEGQWEIIAQQLGVGICFTLVEEDDGDVWVASYSTGFWRIPAANTVQVGTAFEFENYHHGHGLPEAMTWTTVTPGSHGTVFFTDAGGVKFNKNSRQFEPDDRYPINGSNDHAMTPTIVTPDGATWASVFGESAMSAQYPFGRFLPQSDGSLLWRSAPGPVLDEIGFAGVAVVHVDESGEQPVLWARGYDNHVRIELDRLAESASPWQAAIRSVRQGDRHLPLAGLTAGQTDYQLPYSREPIVFEFANPRFDLATGLRYQTRLLGFSPRWSEPSEIPQVSFTNLEGGPFTLEVRSMDQAGSISDTARFDFRVTPPWYRRHVSYAGYLVGVIGLLVGFERWRAGKAERERQRLAQLVDQRTAELAIAKTDAETANRAKSTFLANMSHELRTPLNGVIGYAQILERNPTLDENGREQVRVVASSGEHLLTMINEVLDFSKIEAGKLELRTAPFDLAHLLRDIAVTTEMRAADKGLAFEIVADPHLPSHLLGDAPKLRQVLDNLLSNAVKFTHEGRVTLTVSTIEGSAGPRIRFHVNDTGVGLSHEDQANLFEPFHQAVDARPPEPGTGLGLSISRRLVEMMGGEISLRSAKGKGSSFTFDLPAEIMPSEPADVPSIRRIVTGYAGPRRSLYVVDDVAVNRHLLRDLLTPLGFTVALFESAANALAALARERPDAIILDLRMPGMDGLEMTRVVRRTYGPTPRIVLMSASVLSFDAQVALDAGCDDFLPKPFREDDLFQRMSRVLGLQWIENEASPISRDPDSHSPASGATTDACWVRTLLPMAQRGDIRGLRSALAEISRTAHPPPPLIAELQNLAARFQMDRIRTRLEELSVTES</sequence>
<dbReference type="InterPro" id="IPR013783">
    <property type="entry name" value="Ig-like_fold"/>
</dbReference>
<dbReference type="InterPro" id="IPR036097">
    <property type="entry name" value="HisK_dim/P_sf"/>
</dbReference>
<comment type="subcellular location">
    <subcellularLocation>
        <location evidence="2">Membrane</location>
    </subcellularLocation>
</comment>
<feature type="domain" description="Histidine kinase" evidence="13">
    <location>
        <begin position="827"/>
        <end position="1047"/>
    </location>
</feature>
<gene>
    <name evidence="15" type="ORF">PXH66_11400</name>
</gene>
<evidence type="ECO:0000256" key="1">
    <source>
        <dbReference type="ARBA" id="ARBA00000085"/>
    </source>
</evidence>
<dbReference type="InterPro" id="IPR015943">
    <property type="entry name" value="WD40/YVTN_repeat-like_dom_sf"/>
</dbReference>
<evidence type="ECO:0000256" key="12">
    <source>
        <dbReference type="PROSITE-ProRule" id="PRU00169"/>
    </source>
</evidence>
<dbReference type="SMART" id="SM00387">
    <property type="entry name" value="HATPase_c"/>
    <property type="match status" value="1"/>
</dbReference>
<organism evidence="15 16">
    <name type="scientific">Synoicihabitans lomoniglobus</name>
    <dbReference type="NCBI Taxonomy" id="2909285"/>
    <lineage>
        <taxon>Bacteria</taxon>
        <taxon>Pseudomonadati</taxon>
        <taxon>Verrucomicrobiota</taxon>
        <taxon>Opitutia</taxon>
        <taxon>Opitutales</taxon>
        <taxon>Opitutaceae</taxon>
        <taxon>Synoicihabitans</taxon>
    </lineage>
</organism>
<dbReference type="Pfam" id="PF07495">
    <property type="entry name" value="Y_Y_Y"/>
    <property type="match status" value="1"/>
</dbReference>
<evidence type="ECO:0000256" key="10">
    <source>
        <dbReference type="ARBA" id="ARBA00022989"/>
    </source>
</evidence>
<evidence type="ECO:0000256" key="11">
    <source>
        <dbReference type="ARBA" id="ARBA00023136"/>
    </source>
</evidence>
<dbReference type="InterPro" id="IPR005467">
    <property type="entry name" value="His_kinase_dom"/>
</dbReference>
<evidence type="ECO:0000313" key="16">
    <source>
        <dbReference type="Proteomes" id="UP001218638"/>
    </source>
</evidence>
<protein>
    <recommendedName>
        <fullName evidence="3">histidine kinase</fullName>
        <ecNumber evidence="3">2.7.13.3</ecNumber>
    </recommendedName>
</protein>
<dbReference type="SUPFAM" id="SSF52172">
    <property type="entry name" value="CheY-like"/>
    <property type="match status" value="1"/>
</dbReference>
<dbReference type="SMART" id="SM00448">
    <property type="entry name" value="REC"/>
    <property type="match status" value="1"/>
</dbReference>
<evidence type="ECO:0000256" key="6">
    <source>
        <dbReference type="ARBA" id="ARBA00022692"/>
    </source>
</evidence>
<dbReference type="CDD" id="cd00082">
    <property type="entry name" value="HisKA"/>
    <property type="match status" value="1"/>
</dbReference>
<dbReference type="SMART" id="SM00388">
    <property type="entry name" value="HisKA"/>
    <property type="match status" value="1"/>
</dbReference>
<dbReference type="Gene3D" id="1.10.287.130">
    <property type="match status" value="1"/>
</dbReference>
<dbReference type="SUPFAM" id="SSF47384">
    <property type="entry name" value="Homodimeric domain of signal transducing histidine kinase"/>
    <property type="match status" value="1"/>
</dbReference>
<dbReference type="FunFam" id="1.10.287.130:FF:000004">
    <property type="entry name" value="Ethylene receptor 1"/>
    <property type="match status" value="1"/>
</dbReference>
<dbReference type="Pfam" id="PF00072">
    <property type="entry name" value="Response_reg"/>
    <property type="match status" value="1"/>
</dbReference>
<dbReference type="PANTHER" id="PTHR43047">
    <property type="entry name" value="TWO-COMPONENT HISTIDINE PROTEIN KINASE"/>
    <property type="match status" value="1"/>
</dbReference>
<evidence type="ECO:0000259" key="14">
    <source>
        <dbReference type="PROSITE" id="PS50110"/>
    </source>
</evidence>
<accession>A0AAF0I6A4</accession>
<dbReference type="AlphaFoldDB" id="A0AAF0I6A4"/>
<dbReference type="InterPro" id="IPR001789">
    <property type="entry name" value="Sig_transdc_resp-reg_receiver"/>
</dbReference>
<name>A0AAF0I6A4_9BACT</name>
<dbReference type="EC" id="2.7.13.3" evidence="3"/>
<keyword evidence="6" id="KW-0812">Transmembrane</keyword>
<feature type="domain" description="Response regulatory" evidence="14">
    <location>
        <begin position="1071"/>
        <end position="1186"/>
    </location>
</feature>
<keyword evidence="11" id="KW-0472">Membrane</keyword>
<dbReference type="Pfam" id="PF02518">
    <property type="entry name" value="HATPase_c"/>
    <property type="match status" value="1"/>
</dbReference>
<dbReference type="Gene3D" id="2.60.40.10">
    <property type="entry name" value="Immunoglobulins"/>
    <property type="match status" value="1"/>
</dbReference>
<keyword evidence="8" id="KW-0418">Kinase</keyword>
<dbReference type="CDD" id="cd17546">
    <property type="entry name" value="REC_hyHK_CKI1_RcsC-like"/>
    <property type="match status" value="1"/>
</dbReference>
<dbReference type="Proteomes" id="UP001218638">
    <property type="component" value="Chromosome"/>
</dbReference>
<evidence type="ECO:0000256" key="8">
    <source>
        <dbReference type="ARBA" id="ARBA00022777"/>
    </source>
</evidence>
<comment type="catalytic activity">
    <reaction evidence="1">
        <text>ATP + protein L-histidine = ADP + protein N-phospho-L-histidine.</text>
        <dbReference type="EC" id="2.7.13.3"/>
    </reaction>
</comment>
<dbReference type="Gene3D" id="2.130.10.10">
    <property type="entry name" value="YVTN repeat-like/Quinoprotein amine dehydrogenase"/>
    <property type="match status" value="2"/>
</dbReference>
<dbReference type="GO" id="GO:0000155">
    <property type="term" value="F:phosphorelay sensor kinase activity"/>
    <property type="evidence" value="ECO:0007669"/>
    <property type="project" value="InterPro"/>
</dbReference>
<dbReference type="PROSITE" id="PS50110">
    <property type="entry name" value="RESPONSE_REGULATORY"/>
    <property type="match status" value="1"/>
</dbReference>
<feature type="modified residue" description="4-aspartylphosphate" evidence="12">
    <location>
        <position position="1120"/>
    </location>
</feature>
<dbReference type="Gene3D" id="3.40.50.2300">
    <property type="match status" value="1"/>
</dbReference>
<evidence type="ECO:0000256" key="4">
    <source>
        <dbReference type="ARBA" id="ARBA00022553"/>
    </source>
</evidence>
<evidence type="ECO:0000256" key="5">
    <source>
        <dbReference type="ARBA" id="ARBA00022679"/>
    </source>
</evidence>
<dbReference type="FunFam" id="3.30.565.10:FF:000010">
    <property type="entry name" value="Sensor histidine kinase RcsC"/>
    <property type="match status" value="1"/>
</dbReference>
<keyword evidence="16" id="KW-1185">Reference proteome</keyword>
<dbReference type="PROSITE" id="PS50109">
    <property type="entry name" value="HIS_KIN"/>
    <property type="match status" value="1"/>
</dbReference>
<evidence type="ECO:0000256" key="7">
    <source>
        <dbReference type="ARBA" id="ARBA00022741"/>
    </source>
</evidence>
<keyword evidence="10" id="KW-1133">Transmembrane helix</keyword>
<dbReference type="KEGG" id="slom:PXH66_11400"/>
<dbReference type="CDD" id="cd16922">
    <property type="entry name" value="HATPase_EvgS-ArcB-TorS-like"/>
    <property type="match status" value="1"/>
</dbReference>
<dbReference type="InterPro" id="IPR004358">
    <property type="entry name" value="Sig_transdc_His_kin-like_C"/>
</dbReference>
<evidence type="ECO:0000313" key="15">
    <source>
        <dbReference type="EMBL" id="WED67455.1"/>
    </source>
</evidence>
<dbReference type="SUPFAM" id="SSF55874">
    <property type="entry name" value="ATPase domain of HSP90 chaperone/DNA topoisomerase II/histidine kinase"/>
    <property type="match status" value="1"/>
</dbReference>
<dbReference type="InterPro" id="IPR003661">
    <property type="entry name" value="HisK_dim/P_dom"/>
</dbReference>
<dbReference type="PRINTS" id="PR00344">
    <property type="entry name" value="BCTRLSENSOR"/>
</dbReference>
<keyword evidence="5" id="KW-0808">Transferase</keyword>
<dbReference type="InterPro" id="IPR003594">
    <property type="entry name" value="HATPase_dom"/>
</dbReference>
<keyword evidence="4 12" id="KW-0597">Phosphoprotein</keyword>
<evidence type="ECO:0000256" key="2">
    <source>
        <dbReference type="ARBA" id="ARBA00004370"/>
    </source>
</evidence>
<evidence type="ECO:0000259" key="13">
    <source>
        <dbReference type="PROSITE" id="PS50109"/>
    </source>
</evidence>
<dbReference type="InterPro" id="IPR011006">
    <property type="entry name" value="CheY-like_superfamily"/>
</dbReference>
<dbReference type="EMBL" id="CP119075">
    <property type="protein sequence ID" value="WED67455.1"/>
    <property type="molecule type" value="Genomic_DNA"/>
</dbReference>
<dbReference type="Gene3D" id="3.30.565.10">
    <property type="entry name" value="Histidine kinase-like ATPase, C-terminal domain"/>
    <property type="match status" value="1"/>
</dbReference>
<reference evidence="15" key="1">
    <citation type="submission" date="2023-03" db="EMBL/GenBank/DDBJ databases">
        <title>Lomoglobus Profundus gen. nov., sp. nov., a novel member of the phylum Verrucomicrobia, isolated from deep-marine sediment of South China Sea.</title>
        <authorList>
            <person name="Ahmad T."/>
            <person name="Ishaq S.E."/>
            <person name="Wang F."/>
        </authorList>
    </citation>
    <scope>NUCLEOTIDE SEQUENCE</scope>
    <source>
        <strain evidence="15">LMO-M01</strain>
    </source>
</reference>
<evidence type="ECO:0000256" key="9">
    <source>
        <dbReference type="ARBA" id="ARBA00022840"/>
    </source>
</evidence>
<proteinExistence type="predicted"/>
<dbReference type="GO" id="GO:0005524">
    <property type="term" value="F:ATP binding"/>
    <property type="evidence" value="ECO:0007669"/>
    <property type="project" value="UniProtKB-KW"/>
</dbReference>